<keyword evidence="1" id="KW-0472">Membrane</keyword>
<accession>A0AAN5I4Z3</accession>
<protein>
    <submittedName>
        <fullName evidence="2">Uncharacterized protein</fullName>
    </submittedName>
</protein>
<proteinExistence type="predicted"/>
<evidence type="ECO:0000313" key="2">
    <source>
        <dbReference type="EMBL" id="GMR50911.1"/>
    </source>
</evidence>
<keyword evidence="3" id="KW-1185">Reference proteome</keyword>
<evidence type="ECO:0000313" key="3">
    <source>
        <dbReference type="Proteomes" id="UP001328107"/>
    </source>
</evidence>
<name>A0AAN5I4Z3_9BILA</name>
<dbReference type="Proteomes" id="UP001328107">
    <property type="component" value="Unassembled WGS sequence"/>
</dbReference>
<keyword evidence="1" id="KW-1133">Transmembrane helix</keyword>
<dbReference type="AlphaFoldDB" id="A0AAN5I4Z3"/>
<gene>
    <name evidence="2" type="ORF">PMAYCL1PPCAC_21106</name>
</gene>
<dbReference type="EMBL" id="BTRK01000005">
    <property type="protein sequence ID" value="GMR50911.1"/>
    <property type="molecule type" value="Genomic_DNA"/>
</dbReference>
<sequence length="196" mass="22517">MHLAQCVCPLFQPKMLVKIDNSCKYIDCLWTLPKLDISQTITVKSNWTANNLSEALYFIKTKANRTIRHSKLMNESQERLDVSEEEKKMVDFVLHYRRHAMGECMDSCNYSFFEVSISSQSTLSENSQGNGAVSEEDETSSKSVSFWKIAFFVLLVLVVAGLFKKRELQNCYRSYAPVSFFGNRNVDDQSVSFDLE</sequence>
<organism evidence="2 3">
    <name type="scientific">Pristionchus mayeri</name>
    <dbReference type="NCBI Taxonomy" id="1317129"/>
    <lineage>
        <taxon>Eukaryota</taxon>
        <taxon>Metazoa</taxon>
        <taxon>Ecdysozoa</taxon>
        <taxon>Nematoda</taxon>
        <taxon>Chromadorea</taxon>
        <taxon>Rhabditida</taxon>
        <taxon>Rhabditina</taxon>
        <taxon>Diplogasteromorpha</taxon>
        <taxon>Diplogasteroidea</taxon>
        <taxon>Neodiplogasteridae</taxon>
        <taxon>Pristionchus</taxon>
    </lineage>
</organism>
<feature type="transmembrane region" description="Helical" evidence="1">
    <location>
        <begin position="144"/>
        <end position="163"/>
    </location>
</feature>
<evidence type="ECO:0000256" key="1">
    <source>
        <dbReference type="SAM" id="Phobius"/>
    </source>
</evidence>
<keyword evidence="1" id="KW-0812">Transmembrane</keyword>
<comment type="caution">
    <text evidence="2">The sequence shown here is derived from an EMBL/GenBank/DDBJ whole genome shotgun (WGS) entry which is preliminary data.</text>
</comment>
<reference evidence="3" key="1">
    <citation type="submission" date="2022-10" db="EMBL/GenBank/DDBJ databases">
        <title>Genome assembly of Pristionchus species.</title>
        <authorList>
            <person name="Yoshida K."/>
            <person name="Sommer R.J."/>
        </authorList>
    </citation>
    <scope>NUCLEOTIDE SEQUENCE [LARGE SCALE GENOMIC DNA]</scope>
    <source>
        <strain evidence="3">RS5460</strain>
    </source>
</reference>